<keyword evidence="2" id="KW-0479">Metal-binding</keyword>
<sequence length="375" mass="41943">MGQELQIDKEAFLARHWQRKPLLLPGALPGFSPPIDANELAGLAMEEGIESRIIEQCGPDWILQHGPFAEADFQRDAPWTLLVQAVDHYIPEIARLRQLVDFIPSWRVDDVMVSYASDGGSVGPHYDNYDVFLLQGEGQRLWRLGQFCDADSPLLPHDELRILQNFEQEQEYLLNPGDILYVPPGIAHWGIARGECTTFSIGFRAPRISELVSRFTDQLLASLEPERFYHDAGLETVTRAGEIRPRDLERVAAQVQAALDEASGNHWFGELVTEPRYEHFPDDDDLAEARAILADAPLRVCLNPAAKLAWQHEENTLVVFANGDSGVFSDALLPLQIALCEHGLLAGDQLTSATGNPQGMQWLHYLLESGCIYVE</sequence>
<evidence type="ECO:0000256" key="5">
    <source>
        <dbReference type="ARBA" id="ARBA00023004"/>
    </source>
</evidence>
<proteinExistence type="predicted"/>
<dbReference type="InterPro" id="IPR039994">
    <property type="entry name" value="NO66-like"/>
</dbReference>
<dbReference type="Pfam" id="PF20514">
    <property type="entry name" value="WHD_ROXA"/>
    <property type="match status" value="1"/>
</dbReference>
<evidence type="ECO:0000256" key="4">
    <source>
        <dbReference type="ARBA" id="ARBA00023002"/>
    </source>
</evidence>
<comment type="caution">
    <text evidence="7">The sequence shown here is derived from an EMBL/GenBank/DDBJ whole genome shotgun (WGS) entry which is preliminary data.</text>
</comment>
<dbReference type="Gene3D" id="3.40.366.30">
    <property type="entry name" value="50S ribosomal protein L16 arginine hydroxylase, Chain A, Domain 2"/>
    <property type="match status" value="1"/>
</dbReference>
<dbReference type="EMBL" id="SMSE01000002">
    <property type="protein sequence ID" value="TDG13851.1"/>
    <property type="molecule type" value="Genomic_DNA"/>
</dbReference>
<dbReference type="Gene3D" id="2.60.120.650">
    <property type="entry name" value="Cupin"/>
    <property type="match status" value="1"/>
</dbReference>
<dbReference type="Proteomes" id="UP000295554">
    <property type="component" value="Unassembled WGS sequence"/>
</dbReference>
<dbReference type="InterPro" id="IPR003347">
    <property type="entry name" value="JmjC_dom"/>
</dbReference>
<dbReference type="InterPro" id="IPR046799">
    <property type="entry name" value="ROXA-like_wH"/>
</dbReference>
<evidence type="ECO:0000313" key="8">
    <source>
        <dbReference type="Proteomes" id="UP000295554"/>
    </source>
</evidence>
<dbReference type="PANTHER" id="PTHR13096:SF8">
    <property type="entry name" value="RIBOSOMAL OXYGENASE 1"/>
    <property type="match status" value="1"/>
</dbReference>
<comment type="cofactor">
    <cofactor evidence="1">
        <name>Fe(2+)</name>
        <dbReference type="ChEBI" id="CHEBI:29033"/>
    </cofactor>
</comment>
<accession>A0A4R5LSI2</accession>
<keyword evidence="8" id="KW-1185">Reference proteome</keyword>
<keyword evidence="4" id="KW-0560">Oxidoreductase</keyword>
<reference evidence="7 8" key="1">
    <citation type="submission" date="2019-03" db="EMBL/GenBank/DDBJ databases">
        <title>Seongchinamella monodicae gen. nov., sp. nov., a novel member of the Gammaproteobacteria isolated from a tidal mudflat of beach.</title>
        <authorList>
            <person name="Yang H.G."/>
            <person name="Kang J.W."/>
            <person name="Lee S.D."/>
        </authorList>
    </citation>
    <scope>NUCLEOTIDE SEQUENCE [LARGE SCALE GENOMIC DNA]</scope>
    <source>
        <strain evidence="7 8">GH4-78</strain>
    </source>
</reference>
<gene>
    <name evidence="7" type="ORF">E2F43_10115</name>
</gene>
<dbReference type="RefSeq" id="WP_133212228.1">
    <property type="nucleotide sequence ID" value="NZ_SMSE01000002.1"/>
</dbReference>
<dbReference type="SMART" id="SM00558">
    <property type="entry name" value="JmjC"/>
    <property type="match status" value="1"/>
</dbReference>
<dbReference type="GO" id="GO:0046872">
    <property type="term" value="F:metal ion binding"/>
    <property type="evidence" value="ECO:0007669"/>
    <property type="project" value="UniProtKB-KW"/>
</dbReference>
<organism evidence="7 8">
    <name type="scientific">Seongchinamella unica</name>
    <dbReference type="NCBI Taxonomy" id="2547392"/>
    <lineage>
        <taxon>Bacteria</taxon>
        <taxon>Pseudomonadati</taxon>
        <taxon>Pseudomonadota</taxon>
        <taxon>Gammaproteobacteria</taxon>
        <taxon>Cellvibrionales</taxon>
        <taxon>Halieaceae</taxon>
        <taxon>Seongchinamella</taxon>
    </lineage>
</organism>
<name>A0A4R5LSI2_9GAMM</name>
<evidence type="ECO:0000256" key="2">
    <source>
        <dbReference type="ARBA" id="ARBA00022723"/>
    </source>
</evidence>
<keyword evidence="5" id="KW-0408">Iron</keyword>
<evidence type="ECO:0000256" key="3">
    <source>
        <dbReference type="ARBA" id="ARBA00022964"/>
    </source>
</evidence>
<dbReference type="SUPFAM" id="SSF51197">
    <property type="entry name" value="Clavaminate synthase-like"/>
    <property type="match status" value="1"/>
</dbReference>
<dbReference type="PROSITE" id="PS51184">
    <property type="entry name" value="JMJC"/>
    <property type="match status" value="1"/>
</dbReference>
<evidence type="ECO:0000313" key="7">
    <source>
        <dbReference type="EMBL" id="TDG13851.1"/>
    </source>
</evidence>
<feature type="domain" description="JmjC" evidence="6">
    <location>
        <begin position="92"/>
        <end position="220"/>
    </location>
</feature>
<evidence type="ECO:0000256" key="1">
    <source>
        <dbReference type="ARBA" id="ARBA00001954"/>
    </source>
</evidence>
<evidence type="ECO:0000259" key="6">
    <source>
        <dbReference type="PROSITE" id="PS51184"/>
    </source>
</evidence>
<protein>
    <submittedName>
        <fullName evidence="7">Cupin domain-containing protein</fullName>
    </submittedName>
</protein>
<dbReference type="PANTHER" id="PTHR13096">
    <property type="entry name" value="MINA53 MYC INDUCED NUCLEAR ANTIGEN"/>
    <property type="match status" value="1"/>
</dbReference>
<dbReference type="GO" id="GO:0016706">
    <property type="term" value="F:2-oxoglutarate-dependent dioxygenase activity"/>
    <property type="evidence" value="ECO:0007669"/>
    <property type="project" value="TreeGrafter"/>
</dbReference>
<dbReference type="OrthoDB" id="9764016at2"/>
<dbReference type="AlphaFoldDB" id="A0A4R5LSI2"/>
<keyword evidence="3" id="KW-0223">Dioxygenase</keyword>
<dbReference type="Pfam" id="PF08007">
    <property type="entry name" value="JmjC_2"/>
    <property type="match status" value="1"/>
</dbReference>